<protein>
    <recommendedName>
        <fullName evidence="5">NACHT domain-containing protein</fullName>
    </recommendedName>
</protein>
<keyword evidence="7" id="KW-1185">Reference proteome</keyword>
<dbReference type="InterPro" id="IPR056884">
    <property type="entry name" value="NPHP3-like_N"/>
</dbReference>
<feature type="repeat" description="WD" evidence="3">
    <location>
        <begin position="1287"/>
        <end position="1319"/>
    </location>
</feature>
<dbReference type="Gene3D" id="3.40.50.300">
    <property type="entry name" value="P-loop containing nucleotide triphosphate hydrolases"/>
    <property type="match status" value="1"/>
</dbReference>
<feature type="repeat" description="WD" evidence="3">
    <location>
        <begin position="1332"/>
        <end position="1364"/>
    </location>
</feature>
<evidence type="ECO:0000256" key="4">
    <source>
        <dbReference type="SAM" id="MobiDB-lite"/>
    </source>
</evidence>
<sequence length="1501" mass="164307">MSSTPTSPKSSLRRKARSYVRETYEKLVGPYSRSSSQLSISGPGSSESRIPPKPGDQPDQPMTTAGYLAPPSAEATTALRHSHSGSRSNTSLGLRVALEALHQGTSLFPPLRSATSALISCLDTFANNQTEYKNIASEIKSLSESLAQHMKESRSFRVTNCIANIAISIEQQAKLIKEKQERGTGTRLIEAMVDDNELLGHYKRIESLFRQLQTDTTLSMLGALDEHVANTRLESLTPAKLASYDSTLSTEIHRRTCTEGTRTAILSGMETWSCDLDAPELYWMDGMAGTGKTTIACSFSKMLEGRKQLAASFFCTRTSPECRQVSRIVPTIAYQLARYSVPFQSTLCEILGNEPDIGSKNVVKQVERLLVEPLAKVREAMPDNLVVVIDALDECEDRHGVKLVLDLLFKFAPNLPLKFFVTSRPEPEIYEKMVAQSRNSREVLHLHEIEKSLVKADIELFLREELSFMEPSDDAISQLVERSGNLFIYAATLVRYVRPAKRSANPQRRLKSALAITSESTSKYAEVDALYMAVLESVLDEEGMDSEELEDVRIVLQTVLCGQEPITIETLTTLASMETTEHTLSALQLLRSVLHFSDSSGLVSIFHASFPDFMFDGKRSGPFFCDMAKHNELLARQCFEVMKKQLRFNICNLESSFVPDSVVPNLEGRIKQAISPTLSYVSRYWGDHLRLASYSDELRTVLQAFLSIRLLFWMEVMNLKRDMGRGIQILVMAKVWLQAINLSPDLELLVEDALSFVMSYSANPISQSTPHIYVSLLPLCPKSSSIFQHYQKCMKGMVELTGDGLQQRETAALASWVVGAPVRSVAYSLDGSRVAFGCDDGTVGVRNAYDGTSIVSPFKAHNDMVRSISFSPDRTRVVSGSQASSVQTWSAYDGSLFNILFQGHTGNINSVAFSFDGSRLVTGSADSTVRVWRANDGAPVGDPFEGHTGWVRSVDFSPDATHIVSGSDDRSIRVWNIETGALVANPFRGHTGIVHSVAFSPNGKHIASGSSDCTVRVWQAQTGVPVTSQMAGHTAVINSVAFSPDGARIASGSSDFTIRVWSLHSGTLIAGPFEGHIDKVMSVAFSSDGIRVISGSLDSTVQVWNTRGGLPITCQSEGHTNGVWSVAVSPDGTRIASGSSDHTFRVWDAQDGAPVASPFKGHTERVWSVAFSPDGARIVSSSADRSIRMWNAQDGTPASSPLRGHTDPVNSVAFSSDGVHIVSGSRDRTIRVWDSLNNKLVAGPLKGHSNVVISVAFSPNGTRFVSGSYDSTVRIWNIKGELVAGPFRGHSGWVNSVAFSPDGTHVASGSTDRTIRVWNTQCTNSEPTTSPFVGHSDAVLSVAFSPDGTCILSGSKDRTARIWSRYDGTLVAGPFYGHSQWVTSVVFLPDGAHFVSGSNDHTIRLWNIQNSAQVVVAPPAHSRYLPVVDRPSASDFSNWAVTTDGWITGENERLLFWVPREVLRSLLTPHCKFIINRSGSIAINFTQALLGDRWHTCYIPV</sequence>
<keyword evidence="1 3" id="KW-0853">WD repeat</keyword>
<feature type="region of interest" description="Disordered" evidence="4">
    <location>
        <begin position="26"/>
        <end position="68"/>
    </location>
</feature>
<dbReference type="InterPro" id="IPR011047">
    <property type="entry name" value="Quinoprotein_ADH-like_sf"/>
</dbReference>
<dbReference type="PANTHER" id="PTHR22847">
    <property type="entry name" value="WD40 REPEAT PROTEIN"/>
    <property type="match status" value="1"/>
</dbReference>
<keyword evidence="2" id="KW-0677">Repeat</keyword>
<evidence type="ECO:0000256" key="2">
    <source>
        <dbReference type="ARBA" id="ARBA00022737"/>
    </source>
</evidence>
<dbReference type="PROSITE" id="PS00678">
    <property type="entry name" value="WD_REPEATS_1"/>
    <property type="match status" value="3"/>
</dbReference>
<reference evidence="6 7" key="1">
    <citation type="journal article" date="2019" name="Fungal Biol. Biotechnol.">
        <title>Draft genome sequence of fastidious pathogen Ceratobasidium theobromae, which causes vascular-streak dieback in Theobroma cacao.</title>
        <authorList>
            <person name="Ali S.S."/>
            <person name="Asman A."/>
            <person name="Shao J."/>
            <person name="Firmansyah A.P."/>
            <person name="Susilo A.W."/>
            <person name="Rosmana A."/>
            <person name="McMahon P."/>
            <person name="Junaid M."/>
            <person name="Guest D."/>
            <person name="Kheng T.Y."/>
            <person name="Meinhardt L.W."/>
            <person name="Bailey B.A."/>
        </authorList>
    </citation>
    <scope>NUCLEOTIDE SEQUENCE [LARGE SCALE GENOMIC DNA]</scope>
    <source>
        <strain evidence="6 7">CT2</strain>
    </source>
</reference>
<feature type="repeat" description="WD" evidence="3">
    <location>
        <begin position="1159"/>
        <end position="1200"/>
    </location>
</feature>
<gene>
    <name evidence="6" type="ORF">CTheo_5637</name>
</gene>
<dbReference type="InterPro" id="IPR020472">
    <property type="entry name" value="WD40_PAC1"/>
</dbReference>
<feature type="repeat" description="WD" evidence="3">
    <location>
        <begin position="858"/>
        <end position="899"/>
    </location>
</feature>
<evidence type="ECO:0000259" key="5">
    <source>
        <dbReference type="PROSITE" id="PS50837"/>
    </source>
</evidence>
<dbReference type="InterPro" id="IPR015943">
    <property type="entry name" value="WD40/YVTN_repeat-like_dom_sf"/>
</dbReference>
<dbReference type="Proteomes" id="UP000383932">
    <property type="component" value="Unassembled WGS sequence"/>
</dbReference>
<evidence type="ECO:0000256" key="3">
    <source>
        <dbReference type="PROSITE-ProRule" id="PRU00221"/>
    </source>
</evidence>
<feature type="repeat" description="WD" evidence="3">
    <location>
        <begin position="987"/>
        <end position="1028"/>
    </location>
</feature>
<dbReference type="InterPro" id="IPR007111">
    <property type="entry name" value="NACHT_NTPase"/>
</dbReference>
<dbReference type="InterPro" id="IPR027417">
    <property type="entry name" value="P-loop_NTPase"/>
</dbReference>
<evidence type="ECO:0000313" key="7">
    <source>
        <dbReference type="Proteomes" id="UP000383932"/>
    </source>
</evidence>
<dbReference type="SMART" id="SM00320">
    <property type="entry name" value="WD40"/>
    <property type="match status" value="14"/>
</dbReference>
<dbReference type="OrthoDB" id="674604at2759"/>
<dbReference type="Gene3D" id="2.130.10.10">
    <property type="entry name" value="YVTN repeat-like/Quinoprotein amine dehydrogenase"/>
    <property type="match status" value="7"/>
</dbReference>
<dbReference type="GO" id="GO:1990234">
    <property type="term" value="C:transferase complex"/>
    <property type="evidence" value="ECO:0007669"/>
    <property type="project" value="UniProtKB-ARBA"/>
</dbReference>
<feature type="compositionally biased region" description="Low complexity" evidence="4">
    <location>
        <begin position="32"/>
        <end position="49"/>
    </location>
</feature>
<feature type="repeat" description="WD" evidence="3">
    <location>
        <begin position="901"/>
        <end position="942"/>
    </location>
</feature>
<dbReference type="PROSITE" id="PS50294">
    <property type="entry name" value="WD_REPEATS_REGION"/>
    <property type="match status" value="13"/>
</dbReference>
<feature type="repeat" description="WD" evidence="3">
    <location>
        <begin position="944"/>
        <end position="985"/>
    </location>
</feature>
<proteinExistence type="predicted"/>
<dbReference type="InterPro" id="IPR019775">
    <property type="entry name" value="WD40_repeat_CS"/>
</dbReference>
<organism evidence="6 7">
    <name type="scientific">Ceratobasidium theobromae</name>
    <dbReference type="NCBI Taxonomy" id="1582974"/>
    <lineage>
        <taxon>Eukaryota</taxon>
        <taxon>Fungi</taxon>
        <taxon>Dikarya</taxon>
        <taxon>Basidiomycota</taxon>
        <taxon>Agaricomycotina</taxon>
        <taxon>Agaricomycetes</taxon>
        <taxon>Cantharellales</taxon>
        <taxon>Ceratobasidiaceae</taxon>
        <taxon>Ceratobasidium</taxon>
    </lineage>
</organism>
<dbReference type="CDD" id="cd00200">
    <property type="entry name" value="WD40"/>
    <property type="match status" value="2"/>
</dbReference>
<feature type="repeat" description="WD" evidence="3">
    <location>
        <begin position="1073"/>
        <end position="1107"/>
    </location>
</feature>
<accession>A0A5N5QHH3</accession>
<evidence type="ECO:0000313" key="6">
    <source>
        <dbReference type="EMBL" id="KAB5590911.1"/>
    </source>
</evidence>
<dbReference type="Pfam" id="PF24883">
    <property type="entry name" value="NPHP3_N"/>
    <property type="match status" value="1"/>
</dbReference>
<dbReference type="SUPFAM" id="SSF50998">
    <property type="entry name" value="Quinoprotein alcohol dehydrogenase-like"/>
    <property type="match status" value="1"/>
</dbReference>
<feature type="domain" description="NACHT" evidence="5">
    <location>
        <begin position="280"/>
        <end position="425"/>
    </location>
</feature>
<feature type="repeat" description="WD" evidence="3">
    <location>
        <begin position="1375"/>
        <end position="1416"/>
    </location>
</feature>
<dbReference type="InterPro" id="IPR001680">
    <property type="entry name" value="WD40_rpt"/>
</dbReference>
<dbReference type="SUPFAM" id="SSF50978">
    <property type="entry name" value="WD40 repeat-like"/>
    <property type="match status" value="1"/>
</dbReference>
<dbReference type="PROSITE" id="PS50082">
    <property type="entry name" value="WD_REPEATS_2"/>
    <property type="match status" value="13"/>
</dbReference>
<feature type="repeat" description="WD" evidence="3">
    <location>
        <begin position="1116"/>
        <end position="1157"/>
    </location>
</feature>
<dbReference type="InterPro" id="IPR036322">
    <property type="entry name" value="WD40_repeat_dom_sf"/>
</dbReference>
<comment type="caution">
    <text evidence="6">The sequence shown here is derived from an EMBL/GenBank/DDBJ whole genome shotgun (WGS) entry which is preliminary data.</text>
</comment>
<feature type="repeat" description="WD" evidence="3">
    <location>
        <begin position="1202"/>
        <end position="1234"/>
    </location>
</feature>
<dbReference type="PROSITE" id="PS50837">
    <property type="entry name" value="NACHT"/>
    <property type="match status" value="1"/>
</dbReference>
<dbReference type="Pfam" id="PF00400">
    <property type="entry name" value="WD40"/>
    <property type="match status" value="13"/>
</dbReference>
<name>A0A5N5QHH3_9AGAM</name>
<dbReference type="SUPFAM" id="SSF52540">
    <property type="entry name" value="P-loop containing nucleoside triphosphate hydrolases"/>
    <property type="match status" value="1"/>
</dbReference>
<feature type="repeat" description="WD" evidence="3">
    <location>
        <begin position="1245"/>
        <end position="1279"/>
    </location>
</feature>
<feature type="repeat" description="WD" evidence="3">
    <location>
        <begin position="1030"/>
        <end position="1071"/>
    </location>
</feature>
<evidence type="ECO:0000256" key="1">
    <source>
        <dbReference type="ARBA" id="ARBA00022574"/>
    </source>
</evidence>
<dbReference type="EMBL" id="SSOP01000136">
    <property type="protein sequence ID" value="KAB5590911.1"/>
    <property type="molecule type" value="Genomic_DNA"/>
</dbReference>
<dbReference type="PRINTS" id="PR00320">
    <property type="entry name" value="GPROTEINBRPT"/>
</dbReference>
<dbReference type="PANTHER" id="PTHR22847:SF637">
    <property type="entry name" value="WD REPEAT DOMAIN 5B"/>
    <property type="match status" value="1"/>
</dbReference>